<dbReference type="AlphaFoldDB" id="A0A8H7SK96"/>
<evidence type="ECO:0000256" key="8">
    <source>
        <dbReference type="ARBA" id="ARBA00023242"/>
    </source>
</evidence>
<evidence type="ECO:0000256" key="1">
    <source>
        <dbReference type="ARBA" id="ARBA00004123"/>
    </source>
</evidence>
<evidence type="ECO:0000313" key="10">
    <source>
        <dbReference type="EMBL" id="KAG2230025.1"/>
    </source>
</evidence>
<name>A0A8H7SK96_9FUNG</name>
<dbReference type="InterPro" id="IPR013178">
    <property type="entry name" value="Histone_AcTrfase_Rtt109/CBP"/>
</dbReference>
<comment type="catalytic activity">
    <reaction evidence="9">
        <text>L-lysyl-[histone] + acetyl-CoA = N(6)-acetyl-L-lysyl-[histone] + CoA + H(+)</text>
        <dbReference type="Rhea" id="RHEA:21992"/>
        <dbReference type="Rhea" id="RHEA-COMP:9845"/>
        <dbReference type="Rhea" id="RHEA-COMP:11338"/>
        <dbReference type="ChEBI" id="CHEBI:15378"/>
        <dbReference type="ChEBI" id="CHEBI:29969"/>
        <dbReference type="ChEBI" id="CHEBI:57287"/>
        <dbReference type="ChEBI" id="CHEBI:57288"/>
        <dbReference type="ChEBI" id="CHEBI:61930"/>
        <dbReference type="EC" id="2.3.1.48"/>
    </reaction>
    <physiologicalReaction direction="left-to-right" evidence="9">
        <dbReference type="Rhea" id="RHEA:21993"/>
    </physiologicalReaction>
</comment>
<dbReference type="PANTHER" id="PTHR31571">
    <property type="entry name" value="ALTERED INHERITANCE OF MITOCHONDRIA PROTEIN 6"/>
    <property type="match status" value="1"/>
</dbReference>
<gene>
    <name evidence="10" type="ORF">INT48_007056</name>
</gene>
<dbReference type="GO" id="GO:0032931">
    <property type="term" value="F:histone H3K56 acetyltransferase activity"/>
    <property type="evidence" value="ECO:0007669"/>
    <property type="project" value="TreeGrafter"/>
</dbReference>
<dbReference type="InterPro" id="IPR016849">
    <property type="entry name" value="Rtt109"/>
</dbReference>
<reference evidence="10" key="1">
    <citation type="submission" date="2021-01" db="EMBL/GenBank/DDBJ databases">
        <title>Metabolic potential, ecology and presence of endohyphal bacteria is reflected in genomic diversity of Mucoromycotina.</title>
        <authorList>
            <person name="Muszewska A."/>
            <person name="Okrasinska A."/>
            <person name="Steczkiewicz K."/>
            <person name="Drgas O."/>
            <person name="Orlowska M."/>
            <person name="Perlinska-Lenart U."/>
            <person name="Aleksandrzak-Piekarczyk T."/>
            <person name="Szatraj K."/>
            <person name="Zielenkiewicz U."/>
            <person name="Pilsyk S."/>
            <person name="Malc E."/>
            <person name="Mieczkowski P."/>
            <person name="Kruszewska J.S."/>
            <person name="Biernat P."/>
            <person name="Pawlowska J."/>
        </authorList>
    </citation>
    <scope>NUCLEOTIDE SEQUENCE</scope>
    <source>
        <strain evidence="10">WA0000018081</strain>
    </source>
</reference>
<evidence type="ECO:0000256" key="4">
    <source>
        <dbReference type="ARBA" id="ARBA00022763"/>
    </source>
</evidence>
<accession>A0A8H7SK96</accession>
<evidence type="ECO:0000256" key="3">
    <source>
        <dbReference type="ARBA" id="ARBA00022679"/>
    </source>
</evidence>
<dbReference type="Pfam" id="PF08214">
    <property type="entry name" value="HAT_KAT11"/>
    <property type="match status" value="1"/>
</dbReference>
<keyword evidence="11" id="KW-1185">Reference proteome</keyword>
<dbReference type="EC" id="2.3.1.48" evidence="2"/>
<comment type="caution">
    <text evidence="10">The sequence shown here is derived from an EMBL/GenBank/DDBJ whole genome shotgun (WGS) entry which is preliminary data.</text>
</comment>
<keyword evidence="3" id="KW-0808">Transferase</keyword>
<keyword evidence="8" id="KW-0539">Nucleus</keyword>
<evidence type="ECO:0000256" key="5">
    <source>
        <dbReference type="ARBA" id="ARBA00022990"/>
    </source>
</evidence>
<keyword evidence="5" id="KW-0007">Acetylation</keyword>
<protein>
    <recommendedName>
        <fullName evidence="2">histone acetyltransferase</fullName>
        <ecNumber evidence="2">2.3.1.48</ecNumber>
    </recommendedName>
</protein>
<proteinExistence type="predicted"/>
<evidence type="ECO:0000256" key="6">
    <source>
        <dbReference type="ARBA" id="ARBA00023015"/>
    </source>
</evidence>
<evidence type="ECO:0000313" key="11">
    <source>
        <dbReference type="Proteomes" id="UP000613177"/>
    </source>
</evidence>
<dbReference type="EMBL" id="JAEPRE010000227">
    <property type="protein sequence ID" value="KAG2230025.1"/>
    <property type="molecule type" value="Genomic_DNA"/>
</dbReference>
<comment type="subcellular location">
    <subcellularLocation>
        <location evidence="1">Nucleus</location>
    </subcellularLocation>
</comment>
<dbReference type="GO" id="GO:0005634">
    <property type="term" value="C:nucleus"/>
    <property type="evidence" value="ECO:0007669"/>
    <property type="project" value="UniProtKB-SubCell"/>
</dbReference>
<sequence>MSFNSYLEKSLKELQQGAKFEIYDIKTKLKTCSKPLIKQHEGETLYRHRLILVSTEKTGFLCGLETYEYVLSKQDEEDRRIVYISKVDTTTTLKAYSGLTARVVQSYISSLPSQTSVFVFARAQPQYLFAKSAENKDKKVMSDRELVSWWLYILNKVPVKCSGWWSVPGIDDESSALIEVGARRRGWKSSDNIKWSYGTSYEPDAKANLVIPRFDDDAKSRLLKSMLEEDLTVSDFWNLIAFGEECGSGKIAGFFEIRLQETADSSKQIDKCQLNSEDFTQFWNKFMSLDFSNDEAMIQSTNIAKNDIKDIFPTLEPVRMTTVDALLETNNTNTDKRPAVNMLSSSFIKRKKKL</sequence>
<dbReference type="Proteomes" id="UP000613177">
    <property type="component" value="Unassembled WGS sequence"/>
</dbReference>
<evidence type="ECO:0000256" key="2">
    <source>
        <dbReference type="ARBA" id="ARBA00013184"/>
    </source>
</evidence>
<dbReference type="GO" id="GO:0006355">
    <property type="term" value="P:regulation of DNA-templated transcription"/>
    <property type="evidence" value="ECO:0007669"/>
    <property type="project" value="InterPro"/>
</dbReference>
<evidence type="ECO:0000256" key="7">
    <source>
        <dbReference type="ARBA" id="ARBA00023163"/>
    </source>
</evidence>
<dbReference type="PANTHER" id="PTHR31571:SF2">
    <property type="entry name" value="HISTONE ACETYLTRANSFERASE RTT109"/>
    <property type="match status" value="1"/>
</dbReference>
<dbReference type="PROSITE" id="PS51728">
    <property type="entry name" value="RTT109_HAT"/>
    <property type="match status" value="1"/>
</dbReference>
<dbReference type="SMART" id="SM01250">
    <property type="entry name" value="KAT11"/>
    <property type="match status" value="1"/>
</dbReference>
<keyword evidence="6" id="KW-0805">Transcription regulation</keyword>
<keyword evidence="7" id="KW-0804">Transcription</keyword>
<organism evidence="10 11">
    <name type="scientific">Thamnidium elegans</name>
    <dbReference type="NCBI Taxonomy" id="101142"/>
    <lineage>
        <taxon>Eukaryota</taxon>
        <taxon>Fungi</taxon>
        <taxon>Fungi incertae sedis</taxon>
        <taxon>Mucoromycota</taxon>
        <taxon>Mucoromycotina</taxon>
        <taxon>Mucoromycetes</taxon>
        <taxon>Mucorales</taxon>
        <taxon>Mucorineae</taxon>
        <taxon>Mucoraceae</taxon>
        <taxon>Thamnidium</taxon>
    </lineage>
</organism>
<keyword evidence="4" id="KW-0227">DNA damage</keyword>
<evidence type="ECO:0000256" key="9">
    <source>
        <dbReference type="ARBA" id="ARBA00048940"/>
    </source>
</evidence>
<dbReference type="InterPro" id="IPR051236">
    <property type="entry name" value="HAT_RTT109-like"/>
</dbReference>
<dbReference type="GO" id="GO:0006974">
    <property type="term" value="P:DNA damage response"/>
    <property type="evidence" value="ECO:0007669"/>
    <property type="project" value="UniProtKB-KW"/>
</dbReference>